<evidence type="ECO:0000256" key="1">
    <source>
        <dbReference type="ARBA" id="ARBA00004651"/>
    </source>
</evidence>
<dbReference type="Pfam" id="PF00528">
    <property type="entry name" value="BPD_transp_1"/>
    <property type="match status" value="1"/>
</dbReference>
<feature type="transmembrane region" description="Helical" evidence="8">
    <location>
        <begin position="192"/>
        <end position="214"/>
    </location>
</feature>
<keyword evidence="5 8" id="KW-0812">Transmembrane</keyword>
<evidence type="ECO:0000313" key="10">
    <source>
        <dbReference type="EMBL" id="KWV41944.1"/>
    </source>
</evidence>
<feature type="transmembrane region" description="Helical" evidence="8">
    <location>
        <begin position="106"/>
        <end position="127"/>
    </location>
</feature>
<sequence>MRSSGGEKFVYGLCAVLFALTVLVLYAPILVNALLSVVPRKAGSLHWAEAGAGAYLELFGNVDLMQSLFASVVVAVSASILSSVIAIVMALYLDSRFAFGRRAIETLIYLPFIMPSMITGLALLIYFTALKVPLSLVTVTLGHTIFVLAIAYRLTSVRLTNLSPSLREASRDLGANGWQTFRHVIFPHLQPAILSGVLFAAAISIDETLITLFLSGDRMTLPIRLWSMLRVGFTQEINALVTLVIAGTLVVALFGLRVWKKNGKLEL</sequence>
<dbReference type="InterPro" id="IPR051789">
    <property type="entry name" value="Bact_Polyamine_Transport"/>
</dbReference>
<dbReference type="OrthoDB" id="9808399at2"/>
<dbReference type="RefSeq" id="WP_062375264.1">
    <property type="nucleotide sequence ID" value="NZ_LNCD01000138.1"/>
</dbReference>
<comment type="caution">
    <text evidence="10">The sequence shown here is derived from an EMBL/GenBank/DDBJ whole genome shotgun (WGS) entry which is preliminary data.</text>
</comment>
<dbReference type="GO" id="GO:0005886">
    <property type="term" value="C:plasma membrane"/>
    <property type="evidence" value="ECO:0007669"/>
    <property type="project" value="UniProtKB-SubCell"/>
</dbReference>
<dbReference type="SUPFAM" id="SSF161098">
    <property type="entry name" value="MetI-like"/>
    <property type="match status" value="1"/>
</dbReference>
<keyword evidence="4" id="KW-1003">Cell membrane</keyword>
<keyword evidence="3 8" id="KW-0813">Transport</keyword>
<evidence type="ECO:0000256" key="4">
    <source>
        <dbReference type="ARBA" id="ARBA00022475"/>
    </source>
</evidence>
<keyword evidence="11" id="KW-1185">Reference proteome</keyword>
<keyword evidence="7 8" id="KW-0472">Membrane</keyword>
<dbReference type="PANTHER" id="PTHR43848">
    <property type="entry name" value="PUTRESCINE TRANSPORT SYSTEM PERMEASE PROTEIN POTI"/>
    <property type="match status" value="1"/>
</dbReference>
<dbReference type="CDD" id="cd06261">
    <property type="entry name" value="TM_PBP2"/>
    <property type="match status" value="1"/>
</dbReference>
<proteinExistence type="inferred from homology"/>
<dbReference type="Proteomes" id="UP000068164">
    <property type="component" value="Unassembled WGS sequence"/>
</dbReference>
<evidence type="ECO:0000256" key="6">
    <source>
        <dbReference type="ARBA" id="ARBA00022989"/>
    </source>
</evidence>
<feature type="transmembrane region" description="Helical" evidence="8">
    <location>
        <begin position="237"/>
        <end position="259"/>
    </location>
</feature>
<comment type="similarity">
    <text evidence="2">Belongs to the binding-protein-dependent transport system permease family. CysTW subfamily.</text>
</comment>
<accession>A0A120FEZ2</accession>
<dbReference type="PROSITE" id="PS50928">
    <property type="entry name" value="ABC_TM1"/>
    <property type="match status" value="1"/>
</dbReference>
<feature type="domain" description="ABC transmembrane type-1" evidence="9">
    <location>
        <begin position="68"/>
        <end position="255"/>
    </location>
</feature>
<dbReference type="InterPro" id="IPR000515">
    <property type="entry name" value="MetI-like"/>
</dbReference>
<dbReference type="AlphaFoldDB" id="A0A120FEZ2"/>
<gene>
    <name evidence="10" type="ORF">AS026_22515</name>
</gene>
<keyword evidence="6 8" id="KW-1133">Transmembrane helix</keyword>
<feature type="transmembrane region" description="Helical" evidence="8">
    <location>
        <begin position="68"/>
        <end position="94"/>
    </location>
</feature>
<reference evidence="10 11" key="1">
    <citation type="submission" date="2015-11" db="EMBL/GenBank/DDBJ databases">
        <title>Draft Genome Sequence of the Strain BR 10423 (Rhizobium sp.) isolated from nodules of Mimosa pudica.</title>
        <authorList>
            <person name="Barauna A.C."/>
            <person name="Zilli J.E."/>
            <person name="Simoes-Araujo J.L."/>
            <person name="Reis V.M."/>
            <person name="James E.K."/>
            <person name="Reis F.B.Jr."/>
            <person name="Rouws L.F."/>
            <person name="Passos S.R."/>
            <person name="Gois S.R."/>
        </authorList>
    </citation>
    <scope>NUCLEOTIDE SEQUENCE [LARGE SCALE GENOMIC DNA]</scope>
    <source>
        <strain evidence="10 11">BR10423</strain>
    </source>
</reference>
<evidence type="ECO:0000256" key="7">
    <source>
        <dbReference type="ARBA" id="ARBA00023136"/>
    </source>
</evidence>
<feature type="transmembrane region" description="Helical" evidence="8">
    <location>
        <begin position="9"/>
        <end position="31"/>
    </location>
</feature>
<evidence type="ECO:0000256" key="8">
    <source>
        <dbReference type="RuleBase" id="RU363032"/>
    </source>
</evidence>
<dbReference type="EMBL" id="LNCD01000138">
    <property type="protein sequence ID" value="KWV41944.1"/>
    <property type="molecule type" value="Genomic_DNA"/>
</dbReference>
<evidence type="ECO:0000313" key="11">
    <source>
        <dbReference type="Proteomes" id="UP000068164"/>
    </source>
</evidence>
<dbReference type="Gene3D" id="1.10.3720.10">
    <property type="entry name" value="MetI-like"/>
    <property type="match status" value="1"/>
</dbReference>
<evidence type="ECO:0000256" key="3">
    <source>
        <dbReference type="ARBA" id="ARBA00022448"/>
    </source>
</evidence>
<protein>
    <recommendedName>
        <fullName evidence="9">ABC transmembrane type-1 domain-containing protein</fullName>
    </recommendedName>
</protein>
<dbReference type="GO" id="GO:0055085">
    <property type="term" value="P:transmembrane transport"/>
    <property type="evidence" value="ECO:0007669"/>
    <property type="project" value="InterPro"/>
</dbReference>
<organism evidence="10 11">
    <name type="scientific">Rhizobium altiplani</name>
    <dbReference type="NCBI Taxonomy" id="1864509"/>
    <lineage>
        <taxon>Bacteria</taxon>
        <taxon>Pseudomonadati</taxon>
        <taxon>Pseudomonadota</taxon>
        <taxon>Alphaproteobacteria</taxon>
        <taxon>Hyphomicrobiales</taxon>
        <taxon>Rhizobiaceae</taxon>
        <taxon>Rhizobium/Agrobacterium group</taxon>
        <taxon>Rhizobium</taxon>
    </lineage>
</organism>
<feature type="transmembrane region" description="Helical" evidence="8">
    <location>
        <begin position="133"/>
        <end position="152"/>
    </location>
</feature>
<name>A0A120FEZ2_9HYPH</name>
<dbReference type="InterPro" id="IPR035906">
    <property type="entry name" value="MetI-like_sf"/>
</dbReference>
<evidence type="ECO:0000256" key="5">
    <source>
        <dbReference type="ARBA" id="ARBA00022692"/>
    </source>
</evidence>
<dbReference type="PANTHER" id="PTHR43848:SF2">
    <property type="entry name" value="PUTRESCINE TRANSPORT SYSTEM PERMEASE PROTEIN POTI"/>
    <property type="match status" value="1"/>
</dbReference>
<evidence type="ECO:0000259" key="9">
    <source>
        <dbReference type="PROSITE" id="PS50928"/>
    </source>
</evidence>
<evidence type="ECO:0000256" key="2">
    <source>
        <dbReference type="ARBA" id="ARBA00007069"/>
    </source>
</evidence>
<comment type="subcellular location">
    <subcellularLocation>
        <location evidence="1 8">Cell membrane</location>
        <topology evidence="1 8">Multi-pass membrane protein</topology>
    </subcellularLocation>
</comment>